<dbReference type="Proteomes" id="UP000054560">
    <property type="component" value="Unassembled WGS sequence"/>
</dbReference>
<dbReference type="InterPro" id="IPR016024">
    <property type="entry name" value="ARM-type_fold"/>
</dbReference>
<dbReference type="EMBL" id="KQ248195">
    <property type="protein sequence ID" value="KNC71748.1"/>
    <property type="molecule type" value="Genomic_DNA"/>
</dbReference>
<dbReference type="GO" id="GO:0003779">
    <property type="term" value="F:actin binding"/>
    <property type="evidence" value="ECO:0007669"/>
    <property type="project" value="InterPro"/>
</dbReference>
<dbReference type="GeneID" id="25916214"/>
<proteinExistence type="predicted"/>
<organism evidence="2 3">
    <name type="scientific">Sphaeroforma arctica JP610</name>
    <dbReference type="NCBI Taxonomy" id="667725"/>
    <lineage>
        <taxon>Eukaryota</taxon>
        <taxon>Ichthyosporea</taxon>
        <taxon>Ichthyophonida</taxon>
        <taxon>Sphaeroforma</taxon>
    </lineage>
</organism>
<reference evidence="2 3" key="1">
    <citation type="submission" date="2011-02" db="EMBL/GenBank/DDBJ databases">
        <title>The Genome Sequence of Sphaeroforma arctica JP610.</title>
        <authorList>
            <consortium name="The Broad Institute Genome Sequencing Platform"/>
            <person name="Russ C."/>
            <person name="Cuomo C."/>
            <person name="Young S.K."/>
            <person name="Zeng Q."/>
            <person name="Gargeya S."/>
            <person name="Alvarado L."/>
            <person name="Berlin A."/>
            <person name="Chapman S.B."/>
            <person name="Chen Z."/>
            <person name="Freedman E."/>
            <person name="Gellesch M."/>
            <person name="Goldberg J."/>
            <person name="Griggs A."/>
            <person name="Gujja S."/>
            <person name="Heilman E."/>
            <person name="Heiman D."/>
            <person name="Howarth C."/>
            <person name="Mehta T."/>
            <person name="Neiman D."/>
            <person name="Pearson M."/>
            <person name="Roberts A."/>
            <person name="Saif S."/>
            <person name="Shea T."/>
            <person name="Shenoy N."/>
            <person name="Sisk P."/>
            <person name="Stolte C."/>
            <person name="Sykes S."/>
            <person name="White J."/>
            <person name="Yandava C."/>
            <person name="Burger G."/>
            <person name="Gray M.W."/>
            <person name="Holland P.W.H."/>
            <person name="King N."/>
            <person name="Lang F.B.F."/>
            <person name="Roger A.J."/>
            <person name="Ruiz-Trillo I."/>
            <person name="Haas B."/>
            <person name="Nusbaum C."/>
            <person name="Birren B."/>
        </authorList>
    </citation>
    <scope>NUCLEOTIDE SEQUENCE [LARGE SCALE GENOMIC DNA]</scope>
    <source>
        <strain evidence="2 3">JP610</strain>
    </source>
</reference>
<name>A0A0L0F6G9_9EUKA</name>
<dbReference type="InterPro" id="IPR010473">
    <property type="entry name" value="GTPase-bd"/>
</dbReference>
<dbReference type="Pfam" id="PF06371">
    <property type="entry name" value="Drf_GBD"/>
    <property type="match status" value="1"/>
</dbReference>
<dbReference type="AlphaFoldDB" id="A0A0L0F6G9"/>
<protein>
    <recommendedName>
        <fullName evidence="1">Formin GTPase-binding domain-containing protein</fullName>
    </recommendedName>
</protein>
<dbReference type="GO" id="GO:0030036">
    <property type="term" value="P:actin cytoskeleton organization"/>
    <property type="evidence" value="ECO:0007669"/>
    <property type="project" value="InterPro"/>
</dbReference>
<evidence type="ECO:0000313" key="2">
    <source>
        <dbReference type="EMBL" id="KNC71748.1"/>
    </source>
</evidence>
<sequence>MKKQPKHLKWQMISEHQKLTERQDRDGNSAQDLINELTNPNATKEELESSLDRLKVSLQNQPMRWIQNFLDKKGPQALHAVHATLPLDSHIHNEDERCVIQT</sequence>
<dbReference type="Gene3D" id="1.25.10.10">
    <property type="entry name" value="Leucine-rich Repeat Variant"/>
    <property type="match status" value="1"/>
</dbReference>
<accession>A0A0L0F6G9</accession>
<evidence type="ECO:0000313" key="3">
    <source>
        <dbReference type="Proteomes" id="UP000054560"/>
    </source>
</evidence>
<evidence type="ECO:0000259" key="1">
    <source>
        <dbReference type="Pfam" id="PF06371"/>
    </source>
</evidence>
<dbReference type="RefSeq" id="XP_014145650.1">
    <property type="nucleotide sequence ID" value="XM_014290175.1"/>
</dbReference>
<gene>
    <name evidence="2" type="ORF">SARC_15710</name>
</gene>
<dbReference type="InterPro" id="IPR011989">
    <property type="entry name" value="ARM-like"/>
</dbReference>
<dbReference type="SUPFAM" id="SSF48371">
    <property type="entry name" value="ARM repeat"/>
    <property type="match status" value="1"/>
</dbReference>
<feature type="domain" description="Formin GTPase-binding" evidence="1">
    <location>
        <begin position="1"/>
        <end position="81"/>
    </location>
</feature>
<keyword evidence="3" id="KW-1185">Reference proteome</keyword>
<dbReference type="GO" id="GO:0031267">
    <property type="term" value="F:small GTPase binding"/>
    <property type="evidence" value="ECO:0007669"/>
    <property type="project" value="InterPro"/>
</dbReference>